<comment type="caution">
    <text evidence="2">The sequence shown here is derived from an EMBL/GenBank/DDBJ whole genome shotgun (WGS) entry which is preliminary data.</text>
</comment>
<reference evidence="2" key="1">
    <citation type="submission" date="2023-03" db="EMBL/GenBank/DDBJ databases">
        <title>Massive genome expansion in bonnet fungi (Mycena s.s.) driven by repeated elements and novel gene families across ecological guilds.</title>
        <authorList>
            <consortium name="Lawrence Berkeley National Laboratory"/>
            <person name="Harder C.B."/>
            <person name="Miyauchi S."/>
            <person name="Viragh M."/>
            <person name="Kuo A."/>
            <person name="Thoen E."/>
            <person name="Andreopoulos B."/>
            <person name="Lu D."/>
            <person name="Skrede I."/>
            <person name="Drula E."/>
            <person name="Henrissat B."/>
            <person name="Morin E."/>
            <person name="Kohler A."/>
            <person name="Barry K."/>
            <person name="LaButti K."/>
            <person name="Morin E."/>
            <person name="Salamov A."/>
            <person name="Lipzen A."/>
            <person name="Mereny Z."/>
            <person name="Hegedus B."/>
            <person name="Baldrian P."/>
            <person name="Stursova M."/>
            <person name="Weitz H."/>
            <person name="Taylor A."/>
            <person name="Grigoriev I.V."/>
            <person name="Nagy L.G."/>
            <person name="Martin F."/>
            <person name="Kauserud H."/>
        </authorList>
    </citation>
    <scope>NUCLEOTIDE SEQUENCE</scope>
    <source>
        <strain evidence="2">CBHHK067</strain>
    </source>
</reference>
<gene>
    <name evidence="2" type="ORF">B0H17DRAFT_602437</name>
</gene>
<feature type="compositionally biased region" description="Low complexity" evidence="1">
    <location>
        <begin position="69"/>
        <end position="106"/>
    </location>
</feature>
<feature type="region of interest" description="Disordered" evidence="1">
    <location>
        <begin position="69"/>
        <end position="129"/>
    </location>
</feature>
<sequence length="241" mass="25308">MSLRESSTLSPAVEPSPEPRSELFFPFVHDFCSYDCAITLTSHVVCALRRRKQQRRLLCLPLSSILNPSDPGSTSASAPTSPSASAPTSPSASDTGPSSSASDPGSSAPPPPPSSAPSSAPPSSASVLTTPSVTVGQSTVVCVFYLSLLFLFIPWRSTLYCLGGVRTPAPHASDAHALHPGPRPGPCSPHPRGRALTTRRIAVRGVWSARRAQHIPALVRIGHIPLRGPGAFVSPVRWSAR</sequence>
<feature type="compositionally biased region" description="Low complexity" evidence="1">
    <location>
        <begin position="116"/>
        <end position="126"/>
    </location>
</feature>
<name>A0AAD7DF63_MYCRO</name>
<evidence type="ECO:0000256" key="1">
    <source>
        <dbReference type="SAM" id="MobiDB-lite"/>
    </source>
</evidence>
<dbReference type="AlphaFoldDB" id="A0AAD7DF63"/>
<dbReference type="EMBL" id="JARKIE010000069">
    <property type="protein sequence ID" value="KAJ7689840.1"/>
    <property type="molecule type" value="Genomic_DNA"/>
</dbReference>
<evidence type="ECO:0000313" key="3">
    <source>
        <dbReference type="Proteomes" id="UP001221757"/>
    </source>
</evidence>
<dbReference type="Proteomes" id="UP001221757">
    <property type="component" value="Unassembled WGS sequence"/>
</dbReference>
<keyword evidence="3" id="KW-1185">Reference proteome</keyword>
<organism evidence="2 3">
    <name type="scientific">Mycena rosella</name>
    <name type="common">Pink bonnet</name>
    <name type="synonym">Agaricus rosellus</name>
    <dbReference type="NCBI Taxonomy" id="1033263"/>
    <lineage>
        <taxon>Eukaryota</taxon>
        <taxon>Fungi</taxon>
        <taxon>Dikarya</taxon>
        <taxon>Basidiomycota</taxon>
        <taxon>Agaricomycotina</taxon>
        <taxon>Agaricomycetes</taxon>
        <taxon>Agaricomycetidae</taxon>
        <taxon>Agaricales</taxon>
        <taxon>Marasmiineae</taxon>
        <taxon>Mycenaceae</taxon>
        <taxon>Mycena</taxon>
    </lineage>
</organism>
<proteinExistence type="predicted"/>
<feature type="region of interest" description="Disordered" evidence="1">
    <location>
        <begin position="173"/>
        <end position="193"/>
    </location>
</feature>
<protein>
    <submittedName>
        <fullName evidence="2">Uncharacterized protein</fullName>
    </submittedName>
</protein>
<accession>A0AAD7DF63</accession>
<evidence type="ECO:0000313" key="2">
    <source>
        <dbReference type="EMBL" id="KAJ7689840.1"/>
    </source>
</evidence>